<name>A0A1S9PBW2_9SPHI</name>
<gene>
    <name evidence="2" type="ORF">BC343_07160</name>
</gene>
<evidence type="ECO:0008006" key="4">
    <source>
        <dbReference type="Google" id="ProtNLM"/>
    </source>
</evidence>
<comment type="caution">
    <text evidence="2">The sequence shown here is derived from an EMBL/GenBank/DDBJ whole genome shotgun (WGS) entry which is preliminary data.</text>
</comment>
<organism evidence="2 3">
    <name type="scientific">Mucilaginibacter pedocola</name>
    <dbReference type="NCBI Taxonomy" id="1792845"/>
    <lineage>
        <taxon>Bacteria</taxon>
        <taxon>Pseudomonadati</taxon>
        <taxon>Bacteroidota</taxon>
        <taxon>Sphingobacteriia</taxon>
        <taxon>Sphingobacteriales</taxon>
        <taxon>Sphingobacteriaceae</taxon>
        <taxon>Mucilaginibacter</taxon>
    </lineage>
</organism>
<dbReference type="STRING" id="1792845.BC343_07160"/>
<dbReference type="Proteomes" id="UP000189739">
    <property type="component" value="Unassembled WGS sequence"/>
</dbReference>
<dbReference type="AlphaFoldDB" id="A0A1S9PBW2"/>
<accession>A0A1S9PBW2</accession>
<reference evidence="2 3" key="1">
    <citation type="submission" date="2016-07" db="EMBL/GenBank/DDBJ databases">
        <title>Genomic analysis of zinc-resistant bacterium Mucilaginibacter pedocola TBZ30.</title>
        <authorList>
            <person name="Huang J."/>
            <person name="Tang J."/>
        </authorList>
    </citation>
    <scope>NUCLEOTIDE SEQUENCE [LARGE SCALE GENOMIC DNA]</scope>
    <source>
        <strain evidence="2 3">TBZ30</strain>
    </source>
</reference>
<dbReference type="OrthoDB" id="9793188at2"/>
<feature type="region of interest" description="Disordered" evidence="1">
    <location>
        <begin position="247"/>
        <end position="277"/>
    </location>
</feature>
<evidence type="ECO:0000256" key="1">
    <source>
        <dbReference type="SAM" id="MobiDB-lite"/>
    </source>
</evidence>
<keyword evidence="3" id="KW-1185">Reference proteome</keyword>
<dbReference type="EMBL" id="MBTF01000023">
    <property type="protein sequence ID" value="OOQ58445.1"/>
    <property type="molecule type" value="Genomic_DNA"/>
</dbReference>
<proteinExistence type="predicted"/>
<dbReference type="RefSeq" id="WP_078349142.1">
    <property type="nucleotide sequence ID" value="NZ_MBTF01000023.1"/>
</dbReference>
<sequence length="277" mass="32245">MECKHDHHTDEARNNVTANIEQHGCHIVLVQSGNSVPDFAYSIGLYERFNHPEIICFDLKSDLMSSMINHACDLIEQGELLIPGKLYDGFLEGHNVQLLPVDKAFYAEHFGYARWYYGNYIDFPALQIVYPDLQGNFPWEENFNPEWKFRQPLLDRNIDFKFYEERNVGVFTTIQVLNGAPILNVYHNEDGAWQFHTNDTLDIADAKLVALETITKLDPSVNNVFDLEYGWQAFRNSIEDDWQYQLNPEEEEEESTQDTPATEKPKSILQKLGNWFK</sequence>
<dbReference type="InterPro" id="IPR025358">
    <property type="entry name" value="DUF4262"/>
</dbReference>
<evidence type="ECO:0000313" key="3">
    <source>
        <dbReference type="Proteomes" id="UP000189739"/>
    </source>
</evidence>
<dbReference type="Pfam" id="PF14081">
    <property type="entry name" value="DUF4262"/>
    <property type="match status" value="1"/>
</dbReference>
<evidence type="ECO:0000313" key="2">
    <source>
        <dbReference type="EMBL" id="OOQ58445.1"/>
    </source>
</evidence>
<protein>
    <recommendedName>
        <fullName evidence="4">DUF4262 domain-containing protein</fullName>
    </recommendedName>
</protein>